<protein>
    <submittedName>
        <fullName evidence="3">DUF2059 domain-containing protein</fullName>
    </submittedName>
</protein>
<feature type="signal peptide" evidence="1">
    <location>
        <begin position="1"/>
        <end position="20"/>
    </location>
</feature>
<reference evidence="4" key="1">
    <citation type="journal article" date="2019" name="Int. J. Syst. Evol. Microbiol.">
        <title>The Global Catalogue of Microorganisms (GCM) 10K type strain sequencing project: providing services to taxonomists for standard genome sequencing and annotation.</title>
        <authorList>
            <consortium name="The Broad Institute Genomics Platform"/>
            <consortium name="The Broad Institute Genome Sequencing Center for Infectious Disease"/>
            <person name="Wu L."/>
            <person name="Ma J."/>
        </authorList>
    </citation>
    <scope>NUCLEOTIDE SEQUENCE [LARGE SCALE GENOMIC DNA]</scope>
    <source>
        <strain evidence="4">CCUG 56752</strain>
    </source>
</reference>
<name>A0ABW3GU65_9FLAO</name>
<dbReference type="Proteomes" id="UP001597049">
    <property type="component" value="Unassembled WGS sequence"/>
</dbReference>
<gene>
    <name evidence="3" type="ORF">ACFQ0R_05730</name>
</gene>
<evidence type="ECO:0000256" key="1">
    <source>
        <dbReference type="SAM" id="SignalP"/>
    </source>
</evidence>
<sequence length="133" mass="15164">MKKTLLVLLICLGNYSISLAQDDAFKEDALKLTKLSNDAVEASFGQLYAMIPAENLEAFKNDLKPIMNDYYSKVAEMSMEYYSHEDVKRLLEFYNSELGQKLLDTQSKLTVKTLQMGQELGMKLMPLVQKHSN</sequence>
<keyword evidence="4" id="KW-1185">Reference proteome</keyword>
<dbReference type="RefSeq" id="WP_379657418.1">
    <property type="nucleotide sequence ID" value="NZ_JBHTIV010000005.1"/>
</dbReference>
<evidence type="ECO:0000313" key="3">
    <source>
        <dbReference type="EMBL" id="MFD0932099.1"/>
    </source>
</evidence>
<keyword evidence="1" id="KW-0732">Signal</keyword>
<proteinExistence type="predicted"/>
<dbReference type="Pfam" id="PF09832">
    <property type="entry name" value="DUF2059"/>
    <property type="match status" value="1"/>
</dbReference>
<comment type="caution">
    <text evidence="3">The sequence shown here is derived from an EMBL/GenBank/DDBJ whole genome shotgun (WGS) entry which is preliminary data.</text>
</comment>
<dbReference type="InterPro" id="IPR018637">
    <property type="entry name" value="DUF2059"/>
</dbReference>
<feature type="domain" description="DUF2059" evidence="2">
    <location>
        <begin position="80"/>
        <end position="126"/>
    </location>
</feature>
<feature type="chain" id="PRO_5047305025" evidence="1">
    <location>
        <begin position="21"/>
        <end position="133"/>
    </location>
</feature>
<dbReference type="EMBL" id="JBHTIV010000005">
    <property type="protein sequence ID" value="MFD0932099.1"/>
    <property type="molecule type" value="Genomic_DNA"/>
</dbReference>
<organism evidence="3 4">
    <name type="scientific">Psychroflexus salinarum</name>
    <dbReference type="NCBI Taxonomy" id="546024"/>
    <lineage>
        <taxon>Bacteria</taxon>
        <taxon>Pseudomonadati</taxon>
        <taxon>Bacteroidota</taxon>
        <taxon>Flavobacteriia</taxon>
        <taxon>Flavobacteriales</taxon>
        <taxon>Flavobacteriaceae</taxon>
        <taxon>Psychroflexus</taxon>
    </lineage>
</organism>
<accession>A0ABW3GU65</accession>
<evidence type="ECO:0000259" key="2">
    <source>
        <dbReference type="Pfam" id="PF09832"/>
    </source>
</evidence>
<evidence type="ECO:0000313" key="4">
    <source>
        <dbReference type="Proteomes" id="UP001597049"/>
    </source>
</evidence>